<name>A0A0H2RGN7_9AGAM</name>
<dbReference type="Pfam" id="PF01713">
    <property type="entry name" value="Smr"/>
    <property type="match status" value="1"/>
</dbReference>
<protein>
    <recommendedName>
        <fullName evidence="2">Smr domain-containing protein</fullName>
    </recommendedName>
</protein>
<feature type="region of interest" description="Disordered" evidence="1">
    <location>
        <begin position="124"/>
        <end position="150"/>
    </location>
</feature>
<sequence length="467" mass="52847">MDDLEYFKWKLDNYELLTTDPNASDAGHRSQRMQSDAEHDTDTVEEGLADSFGGHRAYTPASRTSAERPTPTNASNSLPGHDADNGRGANRSEASHPVARFWTTSEEYLAWKQMNPQFFATDDETDEGFYEGSGEENETMLEPDSNQEPLPFDYEDFIRTLYRLCRLDASNNPDPEEGNERSGRSRPSAIDVTPEAFLSALKLLIPGYQQFSAEEMLQILGRERHAPRLIPRQSPLPVGVDESIGVTLRRKGTVRTAAADSRSPTRPSSQCLNSPSLPTDDSDENLPFAWVLFTPVKIRDIKDLELADYFREKARGERELANAAMQEAIIARNQRNYVQSQIFEESARKHRDNTSEFFRNATFHTFKYYNPDYNGVKGGRWLEFIDLHGLSVQDARRYVTKHLKLCKNANLDKTTIITGVGNRSEGGIPKIRPAILRTLKETREVAKGELDIENEGQVIVQMHQAQI</sequence>
<feature type="region of interest" description="Disordered" evidence="1">
    <location>
        <begin position="168"/>
        <end position="190"/>
    </location>
</feature>
<dbReference type="STRING" id="27342.A0A0H2RGN7"/>
<dbReference type="PANTHER" id="PTHR47417">
    <property type="entry name" value="SMR DOMAIN-CONTAINING PROTEIN YPL199C"/>
    <property type="match status" value="1"/>
</dbReference>
<reference evidence="3 4" key="1">
    <citation type="submission" date="2015-04" db="EMBL/GenBank/DDBJ databases">
        <title>Complete genome sequence of Schizopora paradoxa KUC8140, a cosmopolitan wood degrader in East Asia.</title>
        <authorList>
            <consortium name="DOE Joint Genome Institute"/>
            <person name="Min B."/>
            <person name="Park H."/>
            <person name="Jang Y."/>
            <person name="Kim J.-J."/>
            <person name="Kim K.H."/>
            <person name="Pangilinan J."/>
            <person name="Lipzen A."/>
            <person name="Riley R."/>
            <person name="Grigoriev I.V."/>
            <person name="Spatafora J.W."/>
            <person name="Choi I.-G."/>
        </authorList>
    </citation>
    <scope>NUCLEOTIDE SEQUENCE [LARGE SCALE GENOMIC DNA]</scope>
    <source>
        <strain evidence="3 4">KUC8140</strain>
    </source>
</reference>
<feature type="compositionally biased region" description="Polar residues" evidence="1">
    <location>
        <begin position="262"/>
        <end position="279"/>
    </location>
</feature>
<dbReference type="InterPro" id="IPR053020">
    <property type="entry name" value="Smr_domain_protein"/>
</dbReference>
<evidence type="ECO:0000256" key="1">
    <source>
        <dbReference type="SAM" id="MobiDB-lite"/>
    </source>
</evidence>
<gene>
    <name evidence="3" type="ORF">SCHPADRAFT_944238</name>
</gene>
<dbReference type="InterPro" id="IPR002625">
    <property type="entry name" value="Smr_dom"/>
</dbReference>
<dbReference type="Gene3D" id="3.30.1370.110">
    <property type="match status" value="1"/>
</dbReference>
<dbReference type="AlphaFoldDB" id="A0A0H2RGN7"/>
<dbReference type="Proteomes" id="UP000053477">
    <property type="component" value="Unassembled WGS sequence"/>
</dbReference>
<feature type="region of interest" description="Disordered" evidence="1">
    <location>
        <begin position="252"/>
        <end position="280"/>
    </location>
</feature>
<proteinExistence type="predicted"/>
<dbReference type="PROSITE" id="PS50828">
    <property type="entry name" value="SMR"/>
    <property type="match status" value="1"/>
</dbReference>
<keyword evidence="4" id="KW-1185">Reference proteome</keyword>
<dbReference type="OrthoDB" id="3231855at2759"/>
<dbReference type="SMART" id="SM00463">
    <property type="entry name" value="SMR"/>
    <property type="match status" value="1"/>
</dbReference>
<evidence type="ECO:0000313" key="4">
    <source>
        <dbReference type="Proteomes" id="UP000053477"/>
    </source>
</evidence>
<accession>A0A0H2RGN7</accession>
<dbReference type="InterPro" id="IPR036063">
    <property type="entry name" value="Smr_dom_sf"/>
</dbReference>
<feature type="compositionally biased region" description="Acidic residues" evidence="1">
    <location>
        <begin position="124"/>
        <end position="141"/>
    </location>
</feature>
<organism evidence="3 4">
    <name type="scientific">Schizopora paradoxa</name>
    <dbReference type="NCBI Taxonomy" id="27342"/>
    <lineage>
        <taxon>Eukaryota</taxon>
        <taxon>Fungi</taxon>
        <taxon>Dikarya</taxon>
        <taxon>Basidiomycota</taxon>
        <taxon>Agaricomycotina</taxon>
        <taxon>Agaricomycetes</taxon>
        <taxon>Hymenochaetales</taxon>
        <taxon>Schizoporaceae</taxon>
        <taxon>Schizopora</taxon>
    </lineage>
</organism>
<dbReference type="SUPFAM" id="SSF160443">
    <property type="entry name" value="SMR domain-like"/>
    <property type="match status" value="1"/>
</dbReference>
<dbReference type="EMBL" id="KQ086081">
    <property type="protein sequence ID" value="KLO08688.1"/>
    <property type="molecule type" value="Genomic_DNA"/>
</dbReference>
<dbReference type="PANTHER" id="PTHR47417:SF1">
    <property type="entry name" value="SMR DOMAIN-CONTAINING PROTEIN YPL199C"/>
    <property type="match status" value="1"/>
</dbReference>
<feature type="region of interest" description="Disordered" evidence="1">
    <location>
        <begin position="18"/>
        <end position="97"/>
    </location>
</feature>
<evidence type="ECO:0000313" key="3">
    <source>
        <dbReference type="EMBL" id="KLO08688.1"/>
    </source>
</evidence>
<dbReference type="InParanoid" id="A0A0H2RGN7"/>
<feature type="domain" description="Smr" evidence="2">
    <location>
        <begin position="385"/>
        <end position="463"/>
    </location>
</feature>
<evidence type="ECO:0000259" key="2">
    <source>
        <dbReference type="PROSITE" id="PS50828"/>
    </source>
</evidence>